<keyword evidence="3" id="KW-0472">Membrane</keyword>
<dbReference type="Proteomes" id="UP001198983">
    <property type="component" value="Chromosome"/>
</dbReference>
<dbReference type="Gene3D" id="2.40.260.10">
    <property type="entry name" value="Sortase"/>
    <property type="match status" value="1"/>
</dbReference>
<dbReference type="SUPFAM" id="SSF63817">
    <property type="entry name" value="Sortase"/>
    <property type="match status" value="1"/>
</dbReference>
<keyword evidence="3" id="KW-0812">Transmembrane</keyword>
<dbReference type="InterPro" id="IPR005754">
    <property type="entry name" value="Sortase"/>
</dbReference>
<dbReference type="Pfam" id="PF04203">
    <property type="entry name" value="Sortase"/>
    <property type="match status" value="1"/>
</dbReference>
<dbReference type="RefSeq" id="WP_228416737.1">
    <property type="nucleotide sequence ID" value="NZ_CP081135.1"/>
</dbReference>
<dbReference type="KEGG" id="tem:JW646_04445"/>
<accession>A0AAX2ZI76</accession>
<feature type="active site" description="Proton donor/acceptor" evidence="2">
    <location>
        <position position="104"/>
    </location>
</feature>
<keyword evidence="3" id="KW-1133">Transmembrane helix</keyword>
<dbReference type="GO" id="GO:0016787">
    <property type="term" value="F:hydrolase activity"/>
    <property type="evidence" value="ECO:0007669"/>
    <property type="project" value="UniProtKB-KW"/>
</dbReference>
<evidence type="ECO:0000313" key="4">
    <source>
        <dbReference type="EMBL" id="UEL48711.1"/>
    </source>
</evidence>
<protein>
    <submittedName>
        <fullName evidence="4">Class D sortase</fullName>
    </submittedName>
</protein>
<dbReference type="EMBL" id="CP081135">
    <property type="protein sequence ID" value="UEL48711.1"/>
    <property type="molecule type" value="Genomic_DNA"/>
</dbReference>
<organism evidence="4 5">
    <name type="scientific">Terrisporobacter hibernicus</name>
    <dbReference type="NCBI Taxonomy" id="2813371"/>
    <lineage>
        <taxon>Bacteria</taxon>
        <taxon>Bacillati</taxon>
        <taxon>Bacillota</taxon>
        <taxon>Clostridia</taxon>
        <taxon>Peptostreptococcales</taxon>
        <taxon>Peptostreptococcaceae</taxon>
        <taxon>Terrisporobacter</taxon>
    </lineage>
</organism>
<feature type="active site" description="Acyl-thioester intermediate" evidence="2">
    <location>
        <position position="167"/>
    </location>
</feature>
<gene>
    <name evidence="4" type="ORF">JW646_04445</name>
</gene>
<dbReference type="AlphaFoldDB" id="A0AAX2ZI76"/>
<dbReference type="InterPro" id="IPR042000">
    <property type="entry name" value="Sortase_D_2"/>
</dbReference>
<evidence type="ECO:0000256" key="2">
    <source>
        <dbReference type="PIRSR" id="PIRSR605754-1"/>
    </source>
</evidence>
<name>A0AAX2ZI76_9FIRM</name>
<evidence type="ECO:0000256" key="3">
    <source>
        <dbReference type="SAM" id="Phobius"/>
    </source>
</evidence>
<sequence length="184" mass="20759">MRKIVGKILILLGFFIICSVIYINYSTVKNNNEIVKIYEDDKYNNNKEKNALVSNVVCILEIPKINIKVAVKEGTGENILEKSVGHFENTALPGEKGNFAVAGHSAYTTNKFFSNLNKLEIGDEIKAKVHEQEYMYKVTDIQIVKPENLHVLNPQKQDSKEITLITCTPKYVGTNRLVVKGIIM</sequence>
<proteinExistence type="predicted"/>
<evidence type="ECO:0000313" key="5">
    <source>
        <dbReference type="Proteomes" id="UP001198983"/>
    </source>
</evidence>
<keyword evidence="1" id="KW-0378">Hydrolase</keyword>
<reference evidence="4 5" key="1">
    <citation type="journal article" date="2023" name="Int. J. Syst. Evol. Microbiol.">
        <title>Terrisporobacter hibernicus sp. nov., isolated from bovine faeces in Northern Ireland.</title>
        <authorList>
            <person name="Mitchell M."/>
            <person name="Nguyen S.V."/>
            <person name="Connor M."/>
            <person name="Fairley D.J."/>
            <person name="Donoghue O."/>
            <person name="Marshall H."/>
            <person name="Koolman L."/>
            <person name="McMullan G."/>
            <person name="Schaffer K.E."/>
            <person name="McGrath J.W."/>
            <person name="Fanning S."/>
        </authorList>
    </citation>
    <scope>NUCLEOTIDE SEQUENCE [LARGE SCALE GENOMIC DNA]</scope>
    <source>
        <strain evidence="4 5">MCA3</strain>
    </source>
</reference>
<dbReference type="CDD" id="cd06166">
    <property type="entry name" value="Sortase_D_2"/>
    <property type="match status" value="1"/>
</dbReference>
<dbReference type="NCBIfam" id="TIGR01076">
    <property type="entry name" value="sortase_fam"/>
    <property type="match status" value="1"/>
</dbReference>
<feature type="transmembrane region" description="Helical" evidence="3">
    <location>
        <begin position="7"/>
        <end position="25"/>
    </location>
</feature>
<keyword evidence="5" id="KW-1185">Reference proteome</keyword>
<dbReference type="InterPro" id="IPR023365">
    <property type="entry name" value="Sortase_dom-sf"/>
</dbReference>
<evidence type="ECO:0000256" key="1">
    <source>
        <dbReference type="ARBA" id="ARBA00022801"/>
    </source>
</evidence>